<dbReference type="InterPro" id="IPR002654">
    <property type="entry name" value="Glyco_trans_25"/>
</dbReference>
<proteinExistence type="predicted"/>
<dbReference type="AlphaFoldDB" id="X0UAW8"/>
<evidence type="ECO:0000313" key="2">
    <source>
        <dbReference type="EMBL" id="GAF96461.1"/>
    </source>
</evidence>
<comment type="caution">
    <text evidence="2">The sequence shown here is derived from an EMBL/GenBank/DDBJ whole genome shotgun (WGS) entry which is preliminary data.</text>
</comment>
<reference evidence="2" key="1">
    <citation type="journal article" date="2014" name="Front. Microbiol.">
        <title>High frequency of phylogenetically diverse reductive dehalogenase-homologous genes in deep subseafloor sedimentary metagenomes.</title>
        <authorList>
            <person name="Kawai M."/>
            <person name="Futagami T."/>
            <person name="Toyoda A."/>
            <person name="Takaki Y."/>
            <person name="Nishi S."/>
            <person name="Hori S."/>
            <person name="Arai W."/>
            <person name="Tsubouchi T."/>
            <person name="Morono Y."/>
            <person name="Uchiyama I."/>
            <person name="Ito T."/>
            <person name="Fujiyama A."/>
            <person name="Inagaki F."/>
            <person name="Takami H."/>
        </authorList>
    </citation>
    <scope>NUCLEOTIDE SEQUENCE</scope>
    <source>
        <strain evidence="2">Expedition CK06-06</strain>
    </source>
</reference>
<feature type="domain" description="Glycosyl transferase family 25" evidence="1">
    <location>
        <begin position="4"/>
        <end position="94"/>
    </location>
</feature>
<evidence type="ECO:0000259" key="1">
    <source>
        <dbReference type="Pfam" id="PF01755"/>
    </source>
</evidence>
<organism evidence="2">
    <name type="scientific">marine sediment metagenome</name>
    <dbReference type="NCBI Taxonomy" id="412755"/>
    <lineage>
        <taxon>unclassified sequences</taxon>
        <taxon>metagenomes</taxon>
        <taxon>ecological metagenomes</taxon>
    </lineage>
</organism>
<feature type="non-terminal residue" evidence="2">
    <location>
        <position position="132"/>
    </location>
</feature>
<name>X0UAW8_9ZZZZ</name>
<sequence length="132" mass="15734">MIERKYVVNLDRCKDRMDNFDDSYTRWSATDYKDLEDKHPIFDRMISYHSIRNTNQHKAKCGCYLSHTNIWRYIVMNKLNNTLIVEDDAKQINDLPNKMNKDSFTYLGGFFHNKKMTDNSKVKIEAKEGLNL</sequence>
<dbReference type="EMBL" id="BARS01012044">
    <property type="protein sequence ID" value="GAF96461.1"/>
    <property type="molecule type" value="Genomic_DNA"/>
</dbReference>
<dbReference type="Pfam" id="PF01755">
    <property type="entry name" value="Glyco_transf_25"/>
    <property type="match status" value="1"/>
</dbReference>
<gene>
    <name evidence="2" type="ORF">S01H1_21650</name>
</gene>
<accession>X0UAW8</accession>
<protein>
    <recommendedName>
        <fullName evidence="1">Glycosyl transferase family 25 domain-containing protein</fullName>
    </recommendedName>
</protein>